<keyword evidence="2" id="KW-0732">Signal</keyword>
<evidence type="ECO:0000256" key="2">
    <source>
        <dbReference type="RuleBase" id="RU362097"/>
    </source>
</evidence>
<dbReference type="EMBL" id="JACHVA010000090">
    <property type="protein sequence ID" value="MBC2602437.1"/>
    <property type="molecule type" value="Genomic_DNA"/>
</dbReference>
<comment type="similarity">
    <text evidence="1 2">Belongs to the outer membrane factor (OMF) (TC 1.B.17) family.</text>
</comment>
<keyword evidence="2" id="KW-1134">Transmembrane beta strand</keyword>
<feature type="chain" id="PRO_5031597055" evidence="2">
    <location>
        <begin position="24"/>
        <end position="481"/>
    </location>
</feature>
<dbReference type="PROSITE" id="PS51257">
    <property type="entry name" value="PROKAR_LIPOPROTEIN"/>
    <property type="match status" value="1"/>
</dbReference>
<feature type="region of interest" description="Disordered" evidence="4">
    <location>
        <begin position="101"/>
        <end position="129"/>
    </location>
</feature>
<evidence type="ECO:0000313" key="6">
    <source>
        <dbReference type="Proteomes" id="UP000525652"/>
    </source>
</evidence>
<keyword evidence="2" id="KW-0564">Palmitate</keyword>
<dbReference type="NCBIfam" id="TIGR01845">
    <property type="entry name" value="outer_NodT"/>
    <property type="match status" value="1"/>
</dbReference>
<dbReference type="PANTHER" id="PTHR30203">
    <property type="entry name" value="OUTER MEMBRANE CATION EFFLUX PROTEIN"/>
    <property type="match status" value="1"/>
</dbReference>
<organism evidence="5 6">
    <name type="scientific">Puniceicoccus vermicola</name>
    <dbReference type="NCBI Taxonomy" id="388746"/>
    <lineage>
        <taxon>Bacteria</taxon>
        <taxon>Pseudomonadati</taxon>
        <taxon>Verrucomicrobiota</taxon>
        <taxon>Opitutia</taxon>
        <taxon>Puniceicoccales</taxon>
        <taxon>Puniceicoccaceae</taxon>
        <taxon>Puniceicoccus</taxon>
    </lineage>
</organism>
<comment type="subcellular location">
    <subcellularLocation>
        <location evidence="2">Cell membrane</location>
        <topology evidence="2">Lipid-anchor</topology>
    </subcellularLocation>
</comment>
<keyword evidence="6" id="KW-1185">Reference proteome</keyword>
<keyword evidence="2" id="KW-0449">Lipoprotein</keyword>
<feature type="signal peptide" evidence="2">
    <location>
        <begin position="1"/>
        <end position="23"/>
    </location>
</feature>
<dbReference type="Pfam" id="PF02321">
    <property type="entry name" value="OEP"/>
    <property type="match status" value="2"/>
</dbReference>
<evidence type="ECO:0000256" key="1">
    <source>
        <dbReference type="ARBA" id="ARBA00007613"/>
    </source>
</evidence>
<dbReference type="Proteomes" id="UP000525652">
    <property type="component" value="Unassembled WGS sequence"/>
</dbReference>
<sequence>MARPVAVALLGVSLVGCSTTPTAEQVMEDVPMPMGWNNELADAERNEANAVEIETWWTVFEDPVLVQLINEALTNNPDLLTALSRIDQARAERGLERSQLFPSVNGGVSGSGSRSRDRRTDTTSSSESYGASIDASWEVDLFGQQRKYLEASDFALEATVEDYFAAQVSLAAEVANTYLRIISARKQLGILNESVASREETLQITQWQEAAGEGDVLNTQQVTVLVEQARAQIPSFRQSIEESRNALAVLCGTTPANIEALLDQREDLPDLPANIAVGIPAEVLRQRPDVRAAEKSVQSSVARLSAVEKSRLPSLTLSGSVGTEAARAGDFFDPQRVFGNLVGGLTAPLWDAGRISRRIEVQRAAVDQAYFNFEATVLDAMAEVENALSAINRKREEIVILERAVESAQLSAQLAEFQYEEGEKDVLTVLETKRTLLGLAQTLIQSKQEELVAHIQLYKSLGGGWSAPKEAAEVALDGNHS</sequence>
<gene>
    <name evidence="5" type="ORF">H5P30_11675</name>
</gene>
<evidence type="ECO:0000256" key="4">
    <source>
        <dbReference type="SAM" id="MobiDB-lite"/>
    </source>
</evidence>
<dbReference type="Gene3D" id="1.20.1600.10">
    <property type="entry name" value="Outer membrane efflux proteins (OEP)"/>
    <property type="match status" value="1"/>
</dbReference>
<dbReference type="InterPro" id="IPR010131">
    <property type="entry name" value="MdtP/NodT-like"/>
</dbReference>
<dbReference type="Gene3D" id="2.20.200.10">
    <property type="entry name" value="Outer membrane efflux proteins (OEP)"/>
    <property type="match status" value="1"/>
</dbReference>
<accession>A0A7X1E691</accession>
<keyword evidence="2" id="KW-0472">Membrane</keyword>
<reference evidence="5 6" key="1">
    <citation type="submission" date="2020-07" db="EMBL/GenBank/DDBJ databases">
        <authorList>
            <person name="Feng X."/>
        </authorList>
    </citation>
    <scope>NUCLEOTIDE SEQUENCE [LARGE SCALE GENOMIC DNA]</scope>
    <source>
        <strain evidence="5 6">JCM14086</strain>
    </source>
</reference>
<keyword evidence="3" id="KW-0175">Coiled coil</keyword>
<dbReference type="AlphaFoldDB" id="A0A7X1E691"/>
<proteinExistence type="inferred from homology"/>
<evidence type="ECO:0000256" key="3">
    <source>
        <dbReference type="SAM" id="Coils"/>
    </source>
</evidence>
<dbReference type="RefSeq" id="WP_185693123.1">
    <property type="nucleotide sequence ID" value="NZ_JACHVA010000090.1"/>
</dbReference>
<dbReference type="SUPFAM" id="SSF56954">
    <property type="entry name" value="Outer membrane efflux proteins (OEP)"/>
    <property type="match status" value="1"/>
</dbReference>
<dbReference type="GO" id="GO:0005886">
    <property type="term" value="C:plasma membrane"/>
    <property type="evidence" value="ECO:0007669"/>
    <property type="project" value="UniProtKB-SubCell"/>
</dbReference>
<keyword evidence="2" id="KW-0812">Transmembrane</keyword>
<name>A0A7X1E691_9BACT</name>
<comment type="caution">
    <text evidence="5">The sequence shown here is derived from an EMBL/GenBank/DDBJ whole genome shotgun (WGS) entry which is preliminary data.</text>
</comment>
<dbReference type="InterPro" id="IPR003423">
    <property type="entry name" value="OMP_efflux"/>
</dbReference>
<feature type="coiled-coil region" evidence="3">
    <location>
        <begin position="377"/>
        <end position="411"/>
    </location>
</feature>
<evidence type="ECO:0000313" key="5">
    <source>
        <dbReference type="EMBL" id="MBC2602437.1"/>
    </source>
</evidence>
<dbReference type="GO" id="GO:0015562">
    <property type="term" value="F:efflux transmembrane transporter activity"/>
    <property type="evidence" value="ECO:0007669"/>
    <property type="project" value="InterPro"/>
</dbReference>
<protein>
    <submittedName>
        <fullName evidence="5">Efflux transporter outer membrane subunit</fullName>
    </submittedName>
</protein>
<dbReference type="PANTHER" id="PTHR30203:SF31">
    <property type="entry name" value="RND EFFLUX SYSTEM, OUTER MEMBRANE LIPOPROTEIN, NODT"/>
    <property type="match status" value="1"/>
</dbReference>